<keyword evidence="1" id="KW-0472">Membrane</keyword>
<evidence type="ECO:0000259" key="2">
    <source>
        <dbReference type="Pfam" id="PF02698"/>
    </source>
</evidence>
<proteinExistence type="predicted"/>
<evidence type="ECO:0000313" key="3">
    <source>
        <dbReference type="EMBL" id="GGB68650.1"/>
    </source>
</evidence>
<accession>A0ABQ1JKM4</accession>
<protein>
    <submittedName>
        <fullName evidence="3">Membrane protein</fullName>
    </submittedName>
</protein>
<gene>
    <name evidence="3" type="ORF">GCM10007424_05830</name>
</gene>
<keyword evidence="1" id="KW-1133">Transmembrane helix</keyword>
<dbReference type="InterPro" id="IPR003848">
    <property type="entry name" value="DUF218"/>
</dbReference>
<organism evidence="3 4">
    <name type="scientific">Flavobacterium suaedae</name>
    <dbReference type="NCBI Taxonomy" id="1767027"/>
    <lineage>
        <taxon>Bacteria</taxon>
        <taxon>Pseudomonadati</taxon>
        <taxon>Bacteroidota</taxon>
        <taxon>Flavobacteriia</taxon>
        <taxon>Flavobacteriales</taxon>
        <taxon>Flavobacteriaceae</taxon>
        <taxon>Flavobacterium</taxon>
    </lineage>
</organism>
<dbReference type="Gene3D" id="3.40.50.620">
    <property type="entry name" value="HUPs"/>
    <property type="match status" value="1"/>
</dbReference>
<dbReference type="CDD" id="cd06259">
    <property type="entry name" value="YdcF-like"/>
    <property type="match status" value="1"/>
</dbReference>
<evidence type="ECO:0000313" key="4">
    <source>
        <dbReference type="Proteomes" id="UP000615760"/>
    </source>
</evidence>
<dbReference type="Proteomes" id="UP000615760">
    <property type="component" value="Unassembled WGS sequence"/>
</dbReference>
<dbReference type="InterPro" id="IPR014729">
    <property type="entry name" value="Rossmann-like_a/b/a_fold"/>
</dbReference>
<keyword evidence="1" id="KW-0812">Transmembrane</keyword>
<keyword evidence="4" id="KW-1185">Reference proteome</keyword>
<name>A0ABQ1JKM4_9FLAO</name>
<dbReference type="PANTHER" id="PTHR30336:SF4">
    <property type="entry name" value="ENVELOPE BIOGENESIS FACTOR ELYC"/>
    <property type="match status" value="1"/>
</dbReference>
<dbReference type="Pfam" id="PF02698">
    <property type="entry name" value="DUF218"/>
    <property type="match status" value="1"/>
</dbReference>
<reference evidence="4" key="1">
    <citation type="journal article" date="2019" name="Int. J. Syst. Evol. Microbiol.">
        <title>The Global Catalogue of Microorganisms (GCM) 10K type strain sequencing project: providing services to taxonomists for standard genome sequencing and annotation.</title>
        <authorList>
            <consortium name="The Broad Institute Genomics Platform"/>
            <consortium name="The Broad Institute Genome Sequencing Center for Infectious Disease"/>
            <person name="Wu L."/>
            <person name="Ma J."/>
        </authorList>
    </citation>
    <scope>NUCLEOTIDE SEQUENCE [LARGE SCALE GENOMIC DNA]</scope>
    <source>
        <strain evidence="4">CGMCC 1.15461</strain>
    </source>
</reference>
<feature type="domain" description="DUF218" evidence="2">
    <location>
        <begin position="52"/>
        <end position="214"/>
    </location>
</feature>
<dbReference type="InterPro" id="IPR051599">
    <property type="entry name" value="Cell_Envelope_Assoc"/>
</dbReference>
<sequence>MKRKKTANRIAVIAIAELFIFSISPLPTYLIRRLEQQYKPLKHIEANNNLPILVLGGGHTYDTTLVPSQQISATALSRLTEGIRLYNEGNKAPLILSGYTKYSTKPAHAKLMAETAISLGVKAKDTIMLTQPAVTWEEAIAFKKRFGNDKKLILVTSAYHMPRAIKTFKRVGLNPVPAPTDYQVKHDTDNLMYNWKPSSEKIKYTTKALHEYAGMLYYKWFKTEK</sequence>
<evidence type="ECO:0000256" key="1">
    <source>
        <dbReference type="SAM" id="Phobius"/>
    </source>
</evidence>
<dbReference type="EMBL" id="BMJE01000001">
    <property type="protein sequence ID" value="GGB68650.1"/>
    <property type="molecule type" value="Genomic_DNA"/>
</dbReference>
<dbReference type="PANTHER" id="PTHR30336">
    <property type="entry name" value="INNER MEMBRANE PROTEIN, PROBABLE PERMEASE"/>
    <property type="match status" value="1"/>
</dbReference>
<comment type="caution">
    <text evidence="3">The sequence shown here is derived from an EMBL/GenBank/DDBJ whole genome shotgun (WGS) entry which is preliminary data.</text>
</comment>
<dbReference type="RefSeq" id="WP_188619729.1">
    <property type="nucleotide sequence ID" value="NZ_BMJE01000001.1"/>
</dbReference>
<feature type="transmembrane region" description="Helical" evidence="1">
    <location>
        <begin position="12"/>
        <end position="31"/>
    </location>
</feature>